<dbReference type="AlphaFoldDB" id="A0A1D8G0Z4"/>
<dbReference type="EMBL" id="CP017316">
    <property type="protein sequence ID" value="AOT59127.1"/>
    <property type="molecule type" value="Genomic_DNA"/>
</dbReference>
<organism evidence="2 3">
    <name type="scientific">Streptomyces rubrolavendulae</name>
    <dbReference type="NCBI Taxonomy" id="285473"/>
    <lineage>
        <taxon>Bacteria</taxon>
        <taxon>Bacillati</taxon>
        <taxon>Actinomycetota</taxon>
        <taxon>Actinomycetes</taxon>
        <taxon>Kitasatosporales</taxon>
        <taxon>Streptomycetaceae</taxon>
        <taxon>Streptomyces</taxon>
    </lineage>
</organism>
<sequence>MSAARKPVRMCVRCARITDDPVVVSEVHQATGPGFNVYACSTCAPHLPPVPDVLDLLEEALASRRTTEEITADSRASGRTQECESGEHDECTPMEVYESDDPAPDELPFFSITCTYACHSA</sequence>
<gene>
    <name evidence="2" type="ORF">A4G23_01959</name>
</gene>
<feature type="region of interest" description="Disordered" evidence="1">
    <location>
        <begin position="65"/>
        <end position="98"/>
    </location>
</feature>
<keyword evidence="3" id="KW-1185">Reference proteome</keyword>
<name>A0A1D8G0Z4_9ACTN</name>
<evidence type="ECO:0000313" key="2">
    <source>
        <dbReference type="EMBL" id="AOT59127.1"/>
    </source>
</evidence>
<dbReference type="Proteomes" id="UP000095349">
    <property type="component" value="Chromosome"/>
</dbReference>
<dbReference type="GeneID" id="33066845"/>
<dbReference type="RefSeq" id="WP_069976599.1">
    <property type="nucleotide sequence ID" value="NZ_CP017316.1"/>
</dbReference>
<dbReference type="PATRIC" id="fig|285473.5.peg.2038"/>
<feature type="compositionally biased region" description="Basic and acidic residues" evidence="1">
    <location>
        <begin position="81"/>
        <end position="91"/>
    </location>
</feature>
<evidence type="ECO:0000313" key="3">
    <source>
        <dbReference type="Proteomes" id="UP000095349"/>
    </source>
</evidence>
<accession>A0A1D8G0Z4</accession>
<dbReference type="STRING" id="285473.A4G23_01959"/>
<evidence type="ECO:0000256" key="1">
    <source>
        <dbReference type="SAM" id="MobiDB-lite"/>
    </source>
</evidence>
<reference evidence="2 3" key="1">
    <citation type="submission" date="2016-09" db="EMBL/GenBank/DDBJ databases">
        <title>Streptomyces rubrolavendulae MJM4426 Genome sequencing and assembly.</title>
        <authorList>
            <person name="Kim J.-G."/>
        </authorList>
    </citation>
    <scope>NUCLEOTIDE SEQUENCE [LARGE SCALE GENOMIC DNA]</scope>
    <source>
        <strain evidence="2 3">MJM4426</strain>
    </source>
</reference>
<dbReference type="KEGG" id="srn:A4G23_01959"/>
<proteinExistence type="predicted"/>
<dbReference type="OrthoDB" id="4288511at2"/>
<protein>
    <submittedName>
        <fullName evidence="2">Uncharacterized protein</fullName>
    </submittedName>
</protein>